<feature type="region of interest" description="Disordered" evidence="5">
    <location>
        <begin position="549"/>
        <end position="574"/>
    </location>
</feature>
<feature type="compositionally biased region" description="Basic and acidic residues" evidence="5">
    <location>
        <begin position="72"/>
        <end position="92"/>
    </location>
</feature>
<dbReference type="InterPro" id="IPR015943">
    <property type="entry name" value="WD40/YVTN_repeat-like_dom_sf"/>
</dbReference>
<gene>
    <name evidence="6" type="ORF">GSLYS_00012666001</name>
</gene>
<feature type="region of interest" description="Disordered" evidence="5">
    <location>
        <begin position="1"/>
        <end position="31"/>
    </location>
</feature>
<dbReference type="PROSITE" id="PS50082">
    <property type="entry name" value="WD_REPEATS_2"/>
    <property type="match status" value="3"/>
</dbReference>
<feature type="compositionally biased region" description="Polar residues" evidence="5">
    <location>
        <begin position="334"/>
        <end position="343"/>
    </location>
</feature>
<name>A0AAV2I2G8_LYMST</name>
<evidence type="ECO:0000313" key="7">
    <source>
        <dbReference type="Proteomes" id="UP001497497"/>
    </source>
</evidence>
<organism evidence="6 7">
    <name type="scientific">Lymnaea stagnalis</name>
    <name type="common">Great pond snail</name>
    <name type="synonym">Helix stagnalis</name>
    <dbReference type="NCBI Taxonomy" id="6523"/>
    <lineage>
        <taxon>Eukaryota</taxon>
        <taxon>Metazoa</taxon>
        <taxon>Spiralia</taxon>
        <taxon>Lophotrochozoa</taxon>
        <taxon>Mollusca</taxon>
        <taxon>Gastropoda</taxon>
        <taxon>Heterobranchia</taxon>
        <taxon>Euthyneura</taxon>
        <taxon>Panpulmonata</taxon>
        <taxon>Hygrophila</taxon>
        <taxon>Lymnaeoidea</taxon>
        <taxon>Lymnaeidae</taxon>
        <taxon>Lymnaea</taxon>
    </lineage>
</organism>
<feature type="compositionally biased region" description="Polar residues" evidence="5">
    <location>
        <begin position="483"/>
        <end position="498"/>
    </location>
</feature>
<evidence type="ECO:0000256" key="2">
    <source>
        <dbReference type="ARBA" id="ARBA00022574"/>
    </source>
</evidence>
<feature type="compositionally biased region" description="Polar residues" evidence="5">
    <location>
        <begin position="411"/>
        <end position="446"/>
    </location>
</feature>
<feature type="region of interest" description="Disordered" evidence="5">
    <location>
        <begin position="303"/>
        <end position="378"/>
    </location>
</feature>
<dbReference type="PROSITE" id="PS50294">
    <property type="entry name" value="WD_REPEATS_REGION"/>
    <property type="match status" value="3"/>
</dbReference>
<keyword evidence="7" id="KW-1185">Reference proteome</keyword>
<feature type="compositionally biased region" description="Pro residues" evidence="5">
    <location>
        <begin position="316"/>
        <end position="326"/>
    </location>
</feature>
<accession>A0AAV2I2G8</accession>
<feature type="compositionally biased region" description="Low complexity" evidence="5">
    <location>
        <begin position="509"/>
        <end position="523"/>
    </location>
</feature>
<proteinExistence type="predicted"/>
<dbReference type="PANTHER" id="PTHR14221">
    <property type="entry name" value="WD REPEAT DOMAIN 44"/>
    <property type="match status" value="1"/>
</dbReference>
<dbReference type="InterPro" id="IPR036322">
    <property type="entry name" value="WD40_repeat_dom_sf"/>
</dbReference>
<feature type="region of interest" description="Disordered" evidence="5">
    <location>
        <begin position="621"/>
        <end position="650"/>
    </location>
</feature>
<protein>
    <recommendedName>
        <fullName evidence="1">WD repeat-containing protein 44</fullName>
    </recommendedName>
</protein>
<evidence type="ECO:0000256" key="1">
    <source>
        <dbReference type="ARBA" id="ARBA00021207"/>
    </source>
</evidence>
<sequence>MSTSSDPEEFYDAADETPSISRNESISPKVVTLSDIEEEERRLLQLKRRAEERRKKEDEELERRLLQLQQQKRSEGKNQEQELNHSEHDVRIRKLEEMRQSLVEDRSFFSTSIDSSIENDSPNNSADIPDLFALSGSRPVSAPKSRTIEKMENNCVQNATCRQHAKKRSGSWGDLPKNESELTVASRGENRFSSEPAFVEKVQRKSPESGVCALENAAESEPVAAVLGSSLGREKTRLTSSGSGSREEKLNDMDQNMERFQPEKEKQNKSLTLLISGSKGGVDLGTDNVVDTILQLTQVQQNSVPDIVQSTKSRTPPHPIRPPVAPPRKKKPKTLSQTTESPVTPNPEYPVTSFTPQDLPSPMFLRGEPPSPKLGSKFRENSLDVKTLLEGSRHISASVSTLENDHEHAQRAQSMSYSDNEHPQSTQRVSTSETEYAQRPQRVSTSEIEHAHRTQRMSTSEIEHAHRPQRMSTSEIEHAQRPQVESDQVTSNVRSGSIKSHHFDANIPSAASGSGGSSPRSMGATGGSILMEAQDSNLDSLSVQIQHWQSLGEGGREASPNRRPRSKSGRPLTDEEILELVTVRNLDTGETIPLSTAEDKLPKCVNPLALHIMKRTKEYSSDTSLHIDGLSDESDSRSEKSAASSSNTVRRKGMKMKKFFGRTVNKVKSMADSALHSDPPIEEEVSVDGKVFKIKSSSKNKGPYDFSQPSILQEMSGEHSGAIWTMKFSPCGKLLATGGQDSILRIWVLKSTYSYFEDFRQKYSDVRLSPAVSHDSLNSASSSDLSAAAMDPLKELNKQSEDDEISAPFRRKPFCVYKGHTADLLDLSWSKNYFILSSSMDKTVRLWHISRRECLCTFQHIDFVTAIVFHPKDDRYFLSGSLDGKLRLWNIPDKKVTLWNELSGSSNLITTANFCHNGRLAVVGTYDGKCIFYTTEQLKYYTMVNVRSSRGKNSKGRKITGIETMPGEEKILITSNDSRIRLYNLRDLTLSCKYKGGMNNSSQIRASFSPTGKYVVCGSEDHFLYVWKTNHEFIKFTSARRDRNDYWEAIKVHNAVVTSAVFAPNPSFIFRMAEQQNLEQKGQPMSVDDDTEEREIIVSADFTGAMKVITNRPNSRSMFF</sequence>
<feature type="repeat" description="WD" evidence="4">
    <location>
        <begin position="817"/>
        <end position="857"/>
    </location>
</feature>
<comment type="caution">
    <text evidence="6">The sequence shown here is derived from an EMBL/GenBank/DDBJ whole genome shotgun (WGS) entry which is preliminary data.</text>
</comment>
<evidence type="ECO:0000313" key="6">
    <source>
        <dbReference type="EMBL" id="CAL1538845.1"/>
    </source>
</evidence>
<dbReference type="InterPro" id="IPR020472">
    <property type="entry name" value="WD40_PAC1"/>
</dbReference>
<dbReference type="PRINTS" id="PR00320">
    <property type="entry name" value="GPROTEINBRPT"/>
</dbReference>
<dbReference type="SUPFAM" id="SSF50978">
    <property type="entry name" value="WD40 repeat-like"/>
    <property type="match status" value="1"/>
</dbReference>
<evidence type="ECO:0000256" key="4">
    <source>
        <dbReference type="PROSITE-ProRule" id="PRU00221"/>
    </source>
</evidence>
<dbReference type="AlphaFoldDB" id="A0AAV2I2G8"/>
<feature type="region of interest" description="Disordered" evidence="5">
    <location>
        <begin position="230"/>
        <end position="252"/>
    </location>
</feature>
<dbReference type="InterPro" id="IPR001680">
    <property type="entry name" value="WD40_rpt"/>
</dbReference>
<feature type="repeat" description="WD" evidence="4">
    <location>
        <begin position="716"/>
        <end position="747"/>
    </location>
</feature>
<keyword evidence="2 4" id="KW-0853">WD repeat</keyword>
<dbReference type="Proteomes" id="UP001497497">
    <property type="component" value="Unassembled WGS sequence"/>
</dbReference>
<feature type="compositionally biased region" description="Acidic residues" evidence="5">
    <location>
        <begin position="1"/>
        <end position="15"/>
    </location>
</feature>
<reference evidence="6 7" key="1">
    <citation type="submission" date="2024-04" db="EMBL/GenBank/DDBJ databases">
        <authorList>
            <consortium name="Genoscope - CEA"/>
            <person name="William W."/>
        </authorList>
    </citation>
    <scope>NUCLEOTIDE SEQUENCE [LARGE SCALE GENOMIC DNA]</scope>
</reference>
<dbReference type="InterPro" id="IPR040324">
    <property type="entry name" value="WDR44/Dgr2"/>
</dbReference>
<dbReference type="PANTHER" id="PTHR14221:SF0">
    <property type="entry name" value="WD REPEAT-CONTAINING PROTEIN 44"/>
    <property type="match status" value="1"/>
</dbReference>
<dbReference type="Gene3D" id="2.130.10.10">
    <property type="entry name" value="YVTN repeat-like/Quinoprotein amine dehydrogenase"/>
    <property type="match status" value="1"/>
</dbReference>
<evidence type="ECO:0000256" key="3">
    <source>
        <dbReference type="ARBA" id="ARBA00022737"/>
    </source>
</evidence>
<feature type="region of interest" description="Disordered" evidence="5">
    <location>
        <begin position="399"/>
        <end position="526"/>
    </location>
</feature>
<feature type="repeat" description="WD" evidence="4">
    <location>
        <begin position="857"/>
        <end position="891"/>
    </location>
</feature>
<dbReference type="SMART" id="SM00320">
    <property type="entry name" value="WD40"/>
    <property type="match status" value="6"/>
</dbReference>
<evidence type="ECO:0000256" key="5">
    <source>
        <dbReference type="SAM" id="MobiDB-lite"/>
    </source>
</evidence>
<dbReference type="EMBL" id="CAXITT010000315">
    <property type="protein sequence ID" value="CAL1538845.1"/>
    <property type="molecule type" value="Genomic_DNA"/>
</dbReference>
<keyword evidence="3" id="KW-0677">Repeat</keyword>
<feature type="compositionally biased region" description="Basic and acidic residues" evidence="5">
    <location>
        <begin position="49"/>
        <end position="65"/>
    </location>
</feature>
<dbReference type="Pfam" id="PF00400">
    <property type="entry name" value="WD40"/>
    <property type="match status" value="4"/>
</dbReference>
<feature type="region of interest" description="Disordered" evidence="5">
    <location>
        <begin position="49"/>
        <end position="92"/>
    </location>
</feature>